<proteinExistence type="inferred from homology"/>
<evidence type="ECO:0000256" key="1">
    <source>
        <dbReference type="ARBA" id="ARBA00006540"/>
    </source>
</evidence>
<evidence type="ECO:0000256" key="6">
    <source>
        <dbReference type="ARBA" id="ARBA00035243"/>
    </source>
</evidence>
<evidence type="ECO:0000313" key="12">
    <source>
        <dbReference type="Proteomes" id="UP000318741"/>
    </source>
</evidence>
<evidence type="ECO:0000256" key="7">
    <source>
        <dbReference type="HAMAP-Rule" id="MF_01325"/>
    </source>
</evidence>
<evidence type="ECO:0000313" key="11">
    <source>
        <dbReference type="EMBL" id="QDT16031.1"/>
    </source>
</evidence>
<keyword evidence="4 7" id="KW-0689">Ribosomal protein</keyword>
<evidence type="ECO:0000256" key="8">
    <source>
        <dbReference type="RuleBase" id="RU003905"/>
    </source>
</evidence>
<evidence type="ECO:0000256" key="9">
    <source>
        <dbReference type="RuleBase" id="RU003906"/>
    </source>
</evidence>
<dbReference type="AlphaFoldDB" id="A0A517P9I2"/>
<evidence type="ECO:0000256" key="5">
    <source>
        <dbReference type="ARBA" id="ARBA00023274"/>
    </source>
</evidence>
<dbReference type="GO" id="GO:0003735">
    <property type="term" value="F:structural constituent of ribosome"/>
    <property type="evidence" value="ECO:0007669"/>
    <property type="project" value="UniProtKB-UniRule"/>
</dbReference>
<comment type="similarity">
    <text evidence="1 7 8">Belongs to the universal ribosomal protein uL3 family.</text>
</comment>
<feature type="region of interest" description="Disordered" evidence="10">
    <location>
        <begin position="150"/>
        <end position="184"/>
    </location>
</feature>
<comment type="subunit">
    <text evidence="7 9">Part of the 50S ribosomal subunit. Forms a cluster with proteins L14 and L19.</text>
</comment>
<keyword evidence="5 7" id="KW-0687">Ribonucleoprotein</keyword>
<dbReference type="PANTHER" id="PTHR11229:SF16">
    <property type="entry name" value="LARGE RIBOSOMAL SUBUNIT PROTEIN UL3C"/>
    <property type="match status" value="1"/>
</dbReference>
<dbReference type="NCBIfam" id="TIGR03625">
    <property type="entry name" value="L3_bact"/>
    <property type="match status" value="1"/>
</dbReference>
<dbReference type="GO" id="GO:0006412">
    <property type="term" value="P:translation"/>
    <property type="evidence" value="ECO:0007669"/>
    <property type="project" value="UniProtKB-UniRule"/>
</dbReference>
<dbReference type="Pfam" id="PF00297">
    <property type="entry name" value="Ribosomal_L3"/>
    <property type="match status" value="1"/>
</dbReference>
<evidence type="ECO:0000256" key="2">
    <source>
        <dbReference type="ARBA" id="ARBA00022730"/>
    </source>
</evidence>
<protein>
    <recommendedName>
        <fullName evidence="6 7">Large ribosomal subunit protein uL3</fullName>
    </recommendedName>
</protein>
<feature type="compositionally biased region" description="Basic residues" evidence="10">
    <location>
        <begin position="155"/>
        <end position="164"/>
    </location>
</feature>
<evidence type="ECO:0000256" key="4">
    <source>
        <dbReference type="ARBA" id="ARBA00022980"/>
    </source>
</evidence>
<organism evidence="11 12">
    <name type="scientific">Alienimonas californiensis</name>
    <dbReference type="NCBI Taxonomy" id="2527989"/>
    <lineage>
        <taxon>Bacteria</taxon>
        <taxon>Pseudomonadati</taxon>
        <taxon>Planctomycetota</taxon>
        <taxon>Planctomycetia</taxon>
        <taxon>Planctomycetales</taxon>
        <taxon>Planctomycetaceae</taxon>
        <taxon>Alienimonas</taxon>
    </lineage>
</organism>
<evidence type="ECO:0000256" key="3">
    <source>
        <dbReference type="ARBA" id="ARBA00022884"/>
    </source>
</evidence>
<dbReference type="PANTHER" id="PTHR11229">
    <property type="entry name" value="50S RIBOSOMAL PROTEIN L3"/>
    <property type="match status" value="1"/>
</dbReference>
<name>A0A517P9I2_9PLAN</name>
<gene>
    <name evidence="7 11" type="primary">rplC</name>
    <name evidence="11" type="ORF">CA12_21290</name>
</gene>
<dbReference type="OrthoDB" id="9806135at2"/>
<dbReference type="InterPro" id="IPR019926">
    <property type="entry name" value="Ribosomal_uL3_CS"/>
</dbReference>
<dbReference type="SUPFAM" id="SSF50447">
    <property type="entry name" value="Translation proteins"/>
    <property type="match status" value="1"/>
</dbReference>
<sequence length="236" mass="25628">MPVGLLGRKIGMTQVFQEDGSRVAVTVVEAGPCVVTQIKTVETDGYEAVQVGFLDKDRRKASRAERGHVADLGGKKQEARKQAGVEPAPRANCEPKQYFREFRTDGEDHGLSVGDELTVEHLAELKRIDVVGTSKGRGTAGVMKRHNFSGQRASHGVKRVHRHGGSIGQSADPSRVMKGTKMPGRYGNDRVTVRFLEIVRVDAENNSVLLRGAVPGPNGGLVELTHTTKNRNKKTA</sequence>
<dbReference type="InterPro" id="IPR009000">
    <property type="entry name" value="Transl_B-barrel_sf"/>
</dbReference>
<dbReference type="InterPro" id="IPR019927">
    <property type="entry name" value="Ribosomal_uL3_bac/org-type"/>
</dbReference>
<dbReference type="KEGG" id="acaf:CA12_21290"/>
<reference evidence="11 12" key="1">
    <citation type="submission" date="2019-02" db="EMBL/GenBank/DDBJ databases">
        <title>Deep-cultivation of Planctomycetes and their phenomic and genomic characterization uncovers novel biology.</title>
        <authorList>
            <person name="Wiegand S."/>
            <person name="Jogler M."/>
            <person name="Boedeker C."/>
            <person name="Pinto D."/>
            <person name="Vollmers J."/>
            <person name="Rivas-Marin E."/>
            <person name="Kohn T."/>
            <person name="Peeters S.H."/>
            <person name="Heuer A."/>
            <person name="Rast P."/>
            <person name="Oberbeckmann S."/>
            <person name="Bunk B."/>
            <person name="Jeske O."/>
            <person name="Meyerdierks A."/>
            <person name="Storesund J.E."/>
            <person name="Kallscheuer N."/>
            <person name="Luecker S."/>
            <person name="Lage O.M."/>
            <person name="Pohl T."/>
            <person name="Merkel B.J."/>
            <person name="Hornburger P."/>
            <person name="Mueller R.-W."/>
            <person name="Bruemmer F."/>
            <person name="Labrenz M."/>
            <person name="Spormann A.M."/>
            <person name="Op den Camp H."/>
            <person name="Overmann J."/>
            <person name="Amann R."/>
            <person name="Jetten M.S.M."/>
            <person name="Mascher T."/>
            <person name="Medema M.H."/>
            <person name="Devos D.P."/>
            <person name="Kaster A.-K."/>
            <person name="Ovreas L."/>
            <person name="Rohde M."/>
            <person name="Galperin M.Y."/>
            <person name="Jogler C."/>
        </authorList>
    </citation>
    <scope>NUCLEOTIDE SEQUENCE [LARGE SCALE GENOMIC DNA]</scope>
    <source>
        <strain evidence="11 12">CA12</strain>
    </source>
</reference>
<accession>A0A517P9I2</accession>
<dbReference type="GO" id="GO:0019843">
    <property type="term" value="F:rRNA binding"/>
    <property type="evidence" value="ECO:0007669"/>
    <property type="project" value="UniProtKB-UniRule"/>
</dbReference>
<dbReference type="Proteomes" id="UP000318741">
    <property type="component" value="Chromosome"/>
</dbReference>
<dbReference type="HAMAP" id="MF_01325_B">
    <property type="entry name" value="Ribosomal_uL3_B"/>
    <property type="match status" value="1"/>
</dbReference>
<feature type="region of interest" description="Disordered" evidence="10">
    <location>
        <begin position="60"/>
        <end position="90"/>
    </location>
</feature>
<comment type="function">
    <text evidence="7 9">One of the primary rRNA binding proteins, it binds directly near the 3'-end of the 23S rRNA, where it nucleates assembly of the 50S subunit.</text>
</comment>
<dbReference type="RefSeq" id="WP_145358909.1">
    <property type="nucleotide sequence ID" value="NZ_CP036265.1"/>
</dbReference>
<dbReference type="GO" id="GO:0022625">
    <property type="term" value="C:cytosolic large ribosomal subunit"/>
    <property type="evidence" value="ECO:0007669"/>
    <property type="project" value="TreeGrafter"/>
</dbReference>
<dbReference type="PROSITE" id="PS00474">
    <property type="entry name" value="RIBOSOMAL_L3"/>
    <property type="match status" value="1"/>
</dbReference>
<dbReference type="Gene3D" id="2.40.30.10">
    <property type="entry name" value="Translation factors"/>
    <property type="match status" value="1"/>
</dbReference>
<keyword evidence="3 7" id="KW-0694">RNA-binding</keyword>
<keyword evidence="2 7" id="KW-0699">rRNA-binding</keyword>
<feature type="compositionally biased region" description="Basic and acidic residues" evidence="10">
    <location>
        <begin position="60"/>
        <end position="83"/>
    </location>
</feature>
<evidence type="ECO:0000256" key="10">
    <source>
        <dbReference type="SAM" id="MobiDB-lite"/>
    </source>
</evidence>
<dbReference type="InterPro" id="IPR000597">
    <property type="entry name" value="Ribosomal_uL3"/>
</dbReference>
<dbReference type="Gene3D" id="3.30.160.810">
    <property type="match status" value="1"/>
</dbReference>
<keyword evidence="12" id="KW-1185">Reference proteome</keyword>
<dbReference type="FunFam" id="2.40.30.10:FF:000004">
    <property type="entry name" value="50S ribosomal protein L3"/>
    <property type="match status" value="1"/>
</dbReference>
<dbReference type="EMBL" id="CP036265">
    <property type="protein sequence ID" value="QDT16031.1"/>
    <property type="molecule type" value="Genomic_DNA"/>
</dbReference>